<comment type="caution">
    <text evidence="1">The sequence shown here is derived from an EMBL/GenBank/DDBJ whole genome shotgun (WGS) entry which is preliminary data.</text>
</comment>
<dbReference type="Proteomes" id="UP000467841">
    <property type="component" value="Unassembled WGS sequence"/>
</dbReference>
<keyword evidence="2" id="KW-1185">Reference proteome</keyword>
<reference evidence="1" key="1">
    <citation type="submission" date="2020-01" db="EMBL/GenBank/DDBJ databases">
        <authorList>
            <person name="Mishra B."/>
        </authorList>
    </citation>
    <scope>NUCLEOTIDE SEQUENCE [LARGE SCALE GENOMIC DNA]</scope>
</reference>
<sequence length="70" mass="7592">MRPMYWLASAYGRLGLGATTKAMPAAKYGAEGDGEDKGCREGRDVAVWRIFEPDWFGIESVTGFLDGCVG</sequence>
<proteinExistence type="predicted"/>
<accession>A0A6D2J2F4</accession>
<dbReference type="EMBL" id="CACVBM020001137">
    <property type="protein sequence ID" value="CAA7033709.1"/>
    <property type="molecule type" value="Genomic_DNA"/>
</dbReference>
<protein>
    <submittedName>
        <fullName evidence="1">Uncharacterized protein</fullName>
    </submittedName>
</protein>
<name>A0A6D2J2F4_9BRAS</name>
<organism evidence="1 2">
    <name type="scientific">Microthlaspi erraticum</name>
    <dbReference type="NCBI Taxonomy" id="1685480"/>
    <lineage>
        <taxon>Eukaryota</taxon>
        <taxon>Viridiplantae</taxon>
        <taxon>Streptophyta</taxon>
        <taxon>Embryophyta</taxon>
        <taxon>Tracheophyta</taxon>
        <taxon>Spermatophyta</taxon>
        <taxon>Magnoliopsida</taxon>
        <taxon>eudicotyledons</taxon>
        <taxon>Gunneridae</taxon>
        <taxon>Pentapetalae</taxon>
        <taxon>rosids</taxon>
        <taxon>malvids</taxon>
        <taxon>Brassicales</taxon>
        <taxon>Brassicaceae</taxon>
        <taxon>Coluteocarpeae</taxon>
        <taxon>Microthlaspi</taxon>
    </lineage>
</organism>
<gene>
    <name evidence="1" type="ORF">MERR_LOCUS20944</name>
</gene>
<evidence type="ECO:0000313" key="1">
    <source>
        <dbReference type="EMBL" id="CAA7033709.1"/>
    </source>
</evidence>
<dbReference type="AlphaFoldDB" id="A0A6D2J2F4"/>
<evidence type="ECO:0000313" key="2">
    <source>
        <dbReference type="Proteomes" id="UP000467841"/>
    </source>
</evidence>